<evidence type="ECO:0000259" key="6">
    <source>
        <dbReference type="Pfam" id="PF02931"/>
    </source>
</evidence>
<dbReference type="PROSITE" id="PS00236">
    <property type="entry name" value="NEUROTR_ION_CHANNEL"/>
    <property type="match status" value="1"/>
</dbReference>
<dbReference type="EnsemblMetazoa" id="G15792.4">
    <property type="protein sequence ID" value="G15792.4:cds"/>
    <property type="gene ID" value="G15792"/>
</dbReference>
<dbReference type="SUPFAM" id="SSF90112">
    <property type="entry name" value="Neurotransmitter-gated ion-channel transmembrane pore"/>
    <property type="match status" value="1"/>
</dbReference>
<evidence type="ECO:0000256" key="3">
    <source>
        <dbReference type="ARBA" id="ARBA00022989"/>
    </source>
</evidence>
<feature type="transmembrane region" description="Helical" evidence="5">
    <location>
        <begin position="311"/>
        <end position="334"/>
    </location>
</feature>
<proteinExistence type="inferred from homology"/>
<evidence type="ECO:0000256" key="4">
    <source>
        <dbReference type="ARBA" id="ARBA00023136"/>
    </source>
</evidence>
<name>A0A8W8IUX9_MAGGI</name>
<dbReference type="Gene3D" id="2.70.170.10">
    <property type="entry name" value="Neurotransmitter-gated ion-channel ligand-binding domain"/>
    <property type="match status" value="1"/>
</dbReference>
<keyword evidence="4 5" id="KW-0472">Membrane</keyword>
<dbReference type="InterPro" id="IPR006201">
    <property type="entry name" value="Neur_channel"/>
</dbReference>
<dbReference type="PRINTS" id="PR00252">
    <property type="entry name" value="NRIONCHANNEL"/>
</dbReference>
<dbReference type="SUPFAM" id="SSF63712">
    <property type="entry name" value="Nicotinic receptor ligand binding domain-like"/>
    <property type="match status" value="1"/>
</dbReference>
<evidence type="ECO:0000256" key="5">
    <source>
        <dbReference type="RuleBase" id="RU000687"/>
    </source>
</evidence>
<keyword evidence="8" id="KW-1185">Reference proteome</keyword>
<evidence type="ECO:0000313" key="8">
    <source>
        <dbReference type="Proteomes" id="UP000005408"/>
    </source>
</evidence>
<dbReference type="InterPro" id="IPR036734">
    <property type="entry name" value="Neur_chan_lig-bd_sf"/>
</dbReference>
<dbReference type="InterPro" id="IPR038050">
    <property type="entry name" value="Neuro_actylchol_rec"/>
</dbReference>
<dbReference type="AlphaFoldDB" id="A0A8W8IUX9"/>
<evidence type="ECO:0000256" key="1">
    <source>
        <dbReference type="ARBA" id="ARBA00004141"/>
    </source>
</evidence>
<dbReference type="InterPro" id="IPR006202">
    <property type="entry name" value="Neur_chan_lig-bd"/>
</dbReference>
<keyword evidence="3 5" id="KW-1133">Transmembrane helix</keyword>
<dbReference type="InterPro" id="IPR036719">
    <property type="entry name" value="Neuro-gated_channel_TM_sf"/>
</dbReference>
<keyword evidence="5" id="KW-0813">Transport</keyword>
<comment type="similarity">
    <text evidence="5">Belongs to the ligand-gated ion channel (TC 1.A.9) family.</text>
</comment>
<reference evidence="7" key="1">
    <citation type="submission" date="2022-08" db="UniProtKB">
        <authorList>
            <consortium name="EnsemblMetazoa"/>
        </authorList>
    </citation>
    <scope>IDENTIFICATION</scope>
    <source>
        <strain evidence="7">05x7-T-G4-1.051#20</strain>
    </source>
</reference>
<dbReference type="OMA" id="AIPFNHG"/>
<comment type="caution">
    <text evidence="5">Lacks conserved residue(s) required for the propagation of feature annotation.</text>
</comment>
<organism evidence="7 8">
    <name type="scientific">Magallana gigas</name>
    <name type="common">Pacific oyster</name>
    <name type="synonym">Crassostrea gigas</name>
    <dbReference type="NCBI Taxonomy" id="29159"/>
    <lineage>
        <taxon>Eukaryota</taxon>
        <taxon>Metazoa</taxon>
        <taxon>Spiralia</taxon>
        <taxon>Lophotrochozoa</taxon>
        <taxon>Mollusca</taxon>
        <taxon>Bivalvia</taxon>
        <taxon>Autobranchia</taxon>
        <taxon>Pteriomorphia</taxon>
        <taxon>Ostreida</taxon>
        <taxon>Ostreoidea</taxon>
        <taxon>Ostreidae</taxon>
        <taxon>Magallana</taxon>
    </lineage>
</organism>
<dbReference type="GO" id="GO:0004888">
    <property type="term" value="F:transmembrane signaling receptor activity"/>
    <property type="evidence" value="ECO:0007669"/>
    <property type="project" value="InterPro"/>
</dbReference>
<dbReference type="FunFam" id="2.70.170.10:FF:000028">
    <property type="entry name" value="AcetylCholine Receptor"/>
    <property type="match status" value="1"/>
</dbReference>
<comment type="subcellular location">
    <subcellularLocation>
        <location evidence="1">Membrane</location>
        <topology evidence="1">Multi-pass membrane protein</topology>
    </subcellularLocation>
</comment>
<dbReference type="EnsemblMetazoa" id="G15792.1">
    <property type="protein sequence ID" value="G15792.1:cds"/>
    <property type="gene ID" value="G15792"/>
</dbReference>
<sequence length="465" mass="53062">MYKEAIHTMHINGKAAALFTIFFVVVNPLKEDIFESEHRLQNALMTNYSSTVRPATELDKPVHVQLMLDLMRIDELDATKETMTTTFMLTQTWKDPRLAWNTSHYGGVKSIRLKESSIWRPDIEVANQAPGLSLTSEALPLISYDGTVIYVPYKTVPTYCAMDLTLFPYDTQKCIIKLTPWTHNALEIDLGLFGHYLNTTDQMKIPRESLSDLQWELLEGTATLSSKKFDCCPEKYSFFEVSLQMSRNTNFYRYVVTWPSVVACFLVPFLFALPSHSSQKITYGLALMIFESIIILTFAETNSFDHKTVPNIAIFHLITLILTSTSLLLSIFIVSISCGDMRKHVPAWLQRLALTDSCLRTVLCLGQYRDSKGYSSGRGGGFLLEETHETHHHEPELRTISENEVTRDVSESLRAIAEKMSSDESRIKVTQDWREVGRLLDRVLFFLCILTVLVLLIWSARLWSG</sequence>
<keyword evidence="2 5" id="KW-0812">Transmembrane</keyword>
<dbReference type="InterPro" id="IPR018000">
    <property type="entry name" value="Neurotransmitter_ion_chnl_CS"/>
</dbReference>
<accession>A0A8W8IUX9</accession>
<feature type="transmembrane region" description="Helical" evidence="5">
    <location>
        <begin position="251"/>
        <end position="274"/>
    </location>
</feature>
<dbReference type="EnsemblMetazoa" id="G15792.3">
    <property type="protein sequence ID" value="G15792.3:cds"/>
    <property type="gene ID" value="G15792"/>
</dbReference>
<dbReference type="Pfam" id="PF02931">
    <property type="entry name" value="Neur_chan_LBD"/>
    <property type="match status" value="1"/>
</dbReference>
<dbReference type="GO" id="GO:0016020">
    <property type="term" value="C:membrane"/>
    <property type="evidence" value="ECO:0007669"/>
    <property type="project" value="UniProtKB-SubCell"/>
</dbReference>
<feature type="transmembrane region" description="Helical" evidence="5">
    <location>
        <begin position="443"/>
        <end position="463"/>
    </location>
</feature>
<dbReference type="Gene3D" id="1.20.58.390">
    <property type="entry name" value="Neurotransmitter-gated ion-channel transmembrane domain"/>
    <property type="match status" value="2"/>
</dbReference>
<dbReference type="PANTHER" id="PTHR18945">
    <property type="entry name" value="NEUROTRANSMITTER GATED ION CHANNEL"/>
    <property type="match status" value="1"/>
</dbReference>
<dbReference type="Proteomes" id="UP000005408">
    <property type="component" value="Unassembled WGS sequence"/>
</dbReference>
<protein>
    <recommendedName>
        <fullName evidence="6">Neurotransmitter-gated ion-channel ligand-binding domain-containing protein</fullName>
    </recommendedName>
</protein>
<keyword evidence="5" id="KW-0407">Ion channel</keyword>
<keyword evidence="5" id="KW-0406">Ion transport</keyword>
<evidence type="ECO:0000313" key="7">
    <source>
        <dbReference type="EnsemblMetazoa" id="G15792.4:cds"/>
    </source>
</evidence>
<dbReference type="OrthoDB" id="410315at2759"/>
<feature type="domain" description="Neurotransmitter-gated ion-channel ligand-binding" evidence="6">
    <location>
        <begin position="37"/>
        <end position="249"/>
    </location>
</feature>
<dbReference type="GO" id="GO:0005230">
    <property type="term" value="F:extracellular ligand-gated monoatomic ion channel activity"/>
    <property type="evidence" value="ECO:0007669"/>
    <property type="project" value="InterPro"/>
</dbReference>
<evidence type="ECO:0000256" key="2">
    <source>
        <dbReference type="ARBA" id="ARBA00022692"/>
    </source>
</evidence>